<evidence type="ECO:0000313" key="4">
    <source>
        <dbReference type="Proteomes" id="UP000572680"/>
    </source>
</evidence>
<feature type="region of interest" description="Disordered" evidence="1">
    <location>
        <begin position="30"/>
        <end position="100"/>
    </location>
</feature>
<gene>
    <name evidence="3" type="ORF">HNR61_002935</name>
</gene>
<evidence type="ECO:0000256" key="1">
    <source>
        <dbReference type="SAM" id="MobiDB-lite"/>
    </source>
</evidence>
<reference evidence="3 4" key="1">
    <citation type="submission" date="2020-08" db="EMBL/GenBank/DDBJ databases">
        <title>Genomic Encyclopedia of Type Strains, Phase IV (KMG-IV): sequencing the most valuable type-strain genomes for metagenomic binning, comparative biology and taxonomic classification.</title>
        <authorList>
            <person name="Goeker M."/>
        </authorList>
    </citation>
    <scope>NUCLEOTIDE SEQUENCE [LARGE SCALE GENOMIC DNA]</scope>
    <source>
        <strain evidence="3 4">DSM 44197</strain>
    </source>
</reference>
<name>A0A7W3LNE0_ACTNM</name>
<protein>
    <submittedName>
        <fullName evidence="3">Cytoskeletal protein RodZ</fullName>
    </submittedName>
</protein>
<feature type="compositionally biased region" description="Low complexity" evidence="1">
    <location>
        <begin position="31"/>
        <end position="74"/>
    </location>
</feature>
<dbReference type="AlphaFoldDB" id="A0A7W3LNE0"/>
<feature type="transmembrane region" description="Helical" evidence="2">
    <location>
        <begin position="197"/>
        <end position="220"/>
    </location>
</feature>
<keyword evidence="2" id="KW-1133">Transmembrane helix</keyword>
<feature type="compositionally biased region" description="Low complexity" evidence="1">
    <location>
        <begin position="178"/>
        <end position="192"/>
    </location>
</feature>
<keyword evidence="4" id="KW-1185">Reference proteome</keyword>
<proteinExistence type="predicted"/>
<evidence type="ECO:0000313" key="3">
    <source>
        <dbReference type="EMBL" id="MBA8951304.1"/>
    </source>
</evidence>
<keyword evidence="2" id="KW-0472">Membrane</keyword>
<feature type="region of interest" description="Disordered" evidence="1">
    <location>
        <begin position="174"/>
        <end position="193"/>
    </location>
</feature>
<feature type="compositionally biased region" description="Pro residues" evidence="1">
    <location>
        <begin position="75"/>
        <end position="89"/>
    </location>
</feature>
<sequence length="237" mass="25099">MQLPRVVIAAVFFVIGALIAIPALMRTTGESRASGAPGATTTSPTGSPTGTSPTPTSTRTSPSPTPTRTTTTPPRTTPPPATTAPPASPPAQTVEATIGRVRCPARTVEVTIRNNGSQTENVGIERNDDSPAIARTVAPGASRVVTLRLRENRSTRVQVTWKNEPVLTETRRADCVKGSPTPSPTRTRLPRTGPDDAVMWARAATGGAAMITGLIIFWYGGIWPRRRDRLFAGRKGD</sequence>
<feature type="transmembrane region" description="Helical" evidence="2">
    <location>
        <begin position="6"/>
        <end position="25"/>
    </location>
</feature>
<keyword evidence="2" id="KW-0812">Transmembrane</keyword>
<comment type="caution">
    <text evidence="3">The sequence shown here is derived from an EMBL/GenBank/DDBJ whole genome shotgun (WGS) entry which is preliminary data.</text>
</comment>
<evidence type="ECO:0000256" key="2">
    <source>
        <dbReference type="SAM" id="Phobius"/>
    </source>
</evidence>
<accession>A0A7W3LNE0</accession>
<organism evidence="3 4">
    <name type="scientific">Actinomadura namibiensis</name>
    <dbReference type="NCBI Taxonomy" id="182080"/>
    <lineage>
        <taxon>Bacteria</taxon>
        <taxon>Bacillati</taxon>
        <taxon>Actinomycetota</taxon>
        <taxon>Actinomycetes</taxon>
        <taxon>Streptosporangiales</taxon>
        <taxon>Thermomonosporaceae</taxon>
        <taxon>Actinomadura</taxon>
    </lineage>
</organism>
<dbReference type="EMBL" id="JACJIA010000003">
    <property type="protein sequence ID" value="MBA8951304.1"/>
    <property type="molecule type" value="Genomic_DNA"/>
</dbReference>
<dbReference type="Proteomes" id="UP000572680">
    <property type="component" value="Unassembled WGS sequence"/>
</dbReference>
<dbReference type="RefSeq" id="WP_182843649.1">
    <property type="nucleotide sequence ID" value="NZ_BAAALP010000004.1"/>
</dbReference>